<evidence type="ECO:0000313" key="2">
    <source>
        <dbReference type="EMBL" id="EGP94044.1"/>
    </source>
</evidence>
<accession>F9CXS8</accession>
<dbReference type="PATRIC" id="fig|1001994.6.peg.1274"/>
<dbReference type="Proteomes" id="UP000004440">
    <property type="component" value="Unassembled WGS sequence"/>
</dbReference>
<organism evidence="2 3">
    <name type="scientific">Nitrosarchaeum koreense MY1</name>
    <dbReference type="NCBI Taxonomy" id="1001994"/>
    <lineage>
        <taxon>Archaea</taxon>
        <taxon>Nitrososphaerota</taxon>
        <taxon>Nitrososphaeria</taxon>
        <taxon>Nitrosopumilales</taxon>
        <taxon>Nitrosopumilaceae</taxon>
        <taxon>Nitrosarchaeum</taxon>
    </lineage>
</organism>
<dbReference type="InterPro" id="IPR016071">
    <property type="entry name" value="Staphylococal_nuclease_OB-fold"/>
</dbReference>
<dbReference type="STRING" id="1001994.MY1_1286"/>
<dbReference type="CDD" id="cd14686">
    <property type="entry name" value="bZIP"/>
    <property type="match status" value="1"/>
</dbReference>
<comment type="caution">
    <text evidence="2">The sequence shown here is derived from an EMBL/GenBank/DDBJ whole genome shotgun (WGS) entry which is preliminary data.</text>
</comment>
<dbReference type="SUPFAM" id="SSF50199">
    <property type="entry name" value="Staphylococcal nuclease"/>
    <property type="match status" value="1"/>
</dbReference>
<evidence type="ECO:0000259" key="1">
    <source>
        <dbReference type="Pfam" id="PF00565"/>
    </source>
</evidence>
<dbReference type="AlphaFoldDB" id="F9CXS8"/>
<gene>
    <name evidence="2" type="ORF">MY1_1286</name>
</gene>
<dbReference type="EMBL" id="AFPU01000001">
    <property type="protein sequence ID" value="EGP94044.1"/>
    <property type="molecule type" value="Genomic_DNA"/>
</dbReference>
<feature type="domain" description="TNase-like" evidence="1">
    <location>
        <begin position="130"/>
        <end position="208"/>
    </location>
</feature>
<dbReference type="Pfam" id="PF00565">
    <property type="entry name" value="SNase"/>
    <property type="match status" value="1"/>
</dbReference>
<sequence>MKKFLVIFALIIISVSITAVYAQSQYEIPSWVKGVAGYWSEGKITDSDFGEALSFLINNEMIKVPKIQELQNEISQLKTENAQLKAKLGSTTGKEVSATNNSKCSGSAKCVSETVTRIVDGDTLYTTNYKIRLSLTNTPEVNESGYSTATTFTSKMCPVGSTILIDQDDLQLYDTYGRLLANVYCDGKLLNSALLYNGYANIMTEYCSTSEFSGEKWAKDFGCGVKPTLPTQSPTKSSTISQSSSKCDPSYPDFCIPTLPPDLDCKDIPQKRFTVLQPDPHRFDGDKDGIGCES</sequence>
<proteinExistence type="predicted"/>
<evidence type="ECO:0000313" key="3">
    <source>
        <dbReference type="Proteomes" id="UP000004440"/>
    </source>
</evidence>
<dbReference type="Gene3D" id="2.40.50.90">
    <property type="match status" value="1"/>
</dbReference>
<dbReference type="InterPro" id="IPR035437">
    <property type="entry name" value="SNase_OB-fold_sf"/>
</dbReference>
<dbReference type="RefSeq" id="WP_007550944.1">
    <property type="nucleotide sequence ID" value="NZ_AFPU01000001.1"/>
</dbReference>
<name>F9CXS8_9ARCH</name>
<protein>
    <submittedName>
        <fullName evidence="2">Excalibur domain protein</fullName>
    </submittedName>
</protein>
<keyword evidence="3" id="KW-1185">Reference proteome</keyword>
<reference evidence="2 3" key="1">
    <citation type="journal article" date="2011" name="J. Bacteriol.">
        <title>Genome Sequence of an Ammonia-Oxidizing Soil Archaeon, "Candidatus Nitrosoarchaeum koreensis" MY1.</title>
        <authorList>
            <person name="Kim B.K."/>
            <person name="Jung M.Y."/>
            <person name="Yu D.S."/>
            <person name="Park S.J."/>
            <person name="Oh T.K."/>
            <person name="Rhee S.K."/>
            <person name="Kim J.F."/>
        </authorList>
    </citation>
    <scope>NUCLEOTIDE SEQUENCE [LARGE SCALE GENOMIC DNA]</scope>
    <source>
        <strain evidence="2 3">MY1</strain>
    </source>
</reference>